<evidence type="ECO:0000256" key="2">
    <source>
        <dbReference type="ARBA" id="ARBA00022481"/>
    </source>
</evidence>
<comment type="similarity">
    <text evidence="1">Belongs to the prokaryotic/mitochondrial release factor family.</text>
</comment>
<evidence type="ECO:0000256" key="3">
    <source>
        <dbReference type="ARBA" id="ARBA00022917"/>
    </source>
</evidence>
<dbReference type="GO" id="GO:0005737">
    <property type="term" value="C:cytoplasm"/>
    <property type="evidence" value="ECO:0007669"/>
    <property type="project" value="UniProtKB-ARBA"/>
</dbReference>
<evidence type="ECO:0000313" key="7">
    <source>
        <dbReference type="Proteomes" id="UP000189666"/>
    </source>
</evidence>
<dbReference type="RefSeq" id="WP_211118572.1">
    <property type="nucleotide sequence ID" value="NZ_CP019943.1"/>
</dbReference>
<evidence type="ECO:0000313" key="6">
    <source>
        <dbReference type="EMBL" id="AQU89469.1"/>
    </source>
</evidence>
<dbReference type="InterPro" id="IPR050057">
    <property type="entry name" value="Prokaryotic/Mito_RF"/>
</dbReference>
<accession>A0A1U9RRR2</accession>
<reference evidence="6 7" key="1">
    <citation type="submission" date="2017-02" db="EMBL/GenBank/DDBJ databases">
        <title>Complete Genome of Candidatus Carsonella ruddii strain BC, a Nutritional Endosymbiont of Bactericera cockerelli.</title>
        <authorList>
            <person name="Riley A.B."/>
            <person name="Kim D.H."/>
            <person name="Hansen A.K."/>
        </authorList>
    </citation>
    <scope>NUCLEOTIDE SEQUENCE [LARGE SCALE GENOMIC DNA]</scope>
    <source>
        <strain evidence="6 7">BC</strain>
    </source>
</reference>
<dbReference type="Pfam" id="PF00472">
    <property type="entry name" value="RF-1"/>
    <property type="match status" value="1"/>
</dbReference>
<evidence type="ECO:0000259" key="5">
    <source>
        <dbReference type="Pfam" id="PF03462"/>
    </source>
</evidence>
<feature type="domain" description="Peptide chain release factor" evidence="5">
    <location>
        <begin position="2"/>
        <end position="91"/>
    </location>
</feature>
<dbReference type="AlphaFoldDB" id="A0A1U9RRR2"/>
<dbReference type="GO" id="GO:0003747">
    <property type="term" value="F:translation release factor activity"/>
    <property type="evidence" value="ECO:0007669"/>
    <property type="project" value="InterPro"/>
</dbReference>
<dbReference type="Pfam" id="PF03462">
    <property type="entry name" value="PCRF"/>
    <property type="match status" value="1"/>
</dbReference>
<keyword evidence="2" id="KW-0488">Methylation</keyword>
<keyword evidence="3" id="KW-0648">Protein biosynthesis</keyword>
<dbReference type="InterPro" id="IPR045853">
    <property type="entry name" value="Pep_chain_release_fac_I_sf"/>
</dbReference>
<proteinExistence type="inferred from homology"/>
<dbReference type="EMBL" id="CP019943">
    <property type="protein sequence ID" value="AQU89469.1"/>
    <property type="molecule type" value="Genomic_DNA"/>
</dbReference>
<evidence type="ECO:0000256" key="1">
    <source>
        <dbReference type="ARBA" id="ARBA00010835"/>
    </source>
</evidence>
<dbReference type="Gene3D" id="3.30.160.20">
    <property type="match status" value="1"/>
</dbReference>
<dbReference type="Proteomes" id="UP000189666">
    <property type="component" value="Chromosome"/>
</dbReference>
<sequence length="230" mass="27008">MKNNLILEIRQGIGGEESILFLKDLNKMYIKFFQKKKIKFDIFINNNKETIIKIEKNDYFNFFLNESGIHRVQRIPRNENKGRIHTSTCSVFVSNEADIQNIILDNKDLKIETCKSSGSGGQHVNTTNSSIKITHLPTNIYVECSDERSQFLNKNKALLILNIKLNKLKNEQFNKELNFIRKNIISKSERSKKIRTYNFPNNKIIDHIKNNFYFQLDKILNGDLDIMFKN</sequence>
<name>A0A1U9RRR2_CARRU</name>
<feature type="domain" description="Prokaryotic-type class I peptide chain release factors" evidence="4">
    <location>
        <begin position="100"/>
        <end position="207"/>
    </location>
</feature>
<dbReference type="PANTHER" id="PTHR43804">
    <property type="entry name" value="LD18447P"/>
    <property type="match status" value="1"/>
</dbReference>
<dbReference type="PANTHER" id="PTHR43804:SF7">
    <property type="entry name" value="LD18447P"/>
    <property type="match status" value="1"/>
</dbReference>
<dbReference type="Gene3D" id="3.30.70.1660">
    <property type="match status" value="1"/>
</dbReference>
<organism evidence="6 7">
    <name type="scientific">Carsonella ruddii</name>
    <dbReference type="NCBI Taxonomy" id="114186"/>
    <lineage>
        <taxon>Bacteria</taxon>
        <taxon>Pseudomonadati</taxon>
        <taxon>Pseudomonadota</taxon>
        <taxon>Gammaproteobacteria</taxon>
        <taxon>Oceanospirillales</taxon>
        <taxon>Halomonadaceae</taxon>
        <taxon>Zymobacter group</taxon>
        <taxon>Candidatus Carsonella</taxon>
    </lineage>
</organism>
<dbReference type="SUPFAM" id="SSF75620">
    <property type="entry name" value="Release factor"/>
    <property type="match status" value="1"/>
</dbReference>
<dbReference type="InterPro" id="IPR000352">
    <property type="entry name" value="Pep_chain_release_fac_I"/>
</dbReference>
<gene>
    <name evidence="6" type="ORF">BW244_0051</name>
</gene>
<protein>
    <submittedName>
        <fullName evidence="6">Peptide chain release factor 1</fullName>
    </submittedName>
</protein>
<dbReference type="InterPro" id="IPR005139">
    <property type="entry name" value="PCRF"/>
</dbReference>
<evidence type="ECO:0000259" key="4">
    <source>
        <dbReference type="Pfam" id="PF00472"/>
    </source>
</evidence>